<dbReference type="STRING" id="857265.WG78_06890"/>
<dbReference type="EMBL" id="LAQT01000004">
    <property type="protein sequence ID" value="KPC53831.1"/>
    <property type="molecule type" value="Genomic_DNA"/>
</dbReference>
<reference evidence="6 7" key="1">
    <citation type="submission" date="2015-07" db="EMBL/GenBank/DDBJ databases">
        <title>Draft genome sequence of the Amantichitinum ursilacus IGB-41, a new chitin-degrading bacterium.</title>
        <authorList>
            <person name="Kirstahler P."/>
            <person name="Guenther M."/>
            <person name="Grumaz C."/>
            <person name="Rupp S."/>
            <person name="Zibek S."/>
            <person name="Sohn K."/>
        </authorList>
    </citation>
    <scope>NUCLEOTIDE SEQUENCE [LARGE SCALE GENOMIC DNA]</scope>
    <source>
        <strain evidence="6 7">IGB-41</strain>
    </source>
</reference>
<evidence type="ECO:0000313" key="7">
    <source>
        <dbReference type="Proteomes" id="UP000037939"/>
    </source>
</evidence>
<feature type="active site" evidence="5">
    <location>
        <position position="279"/>
    </location>
</feature>
<dbReference type="InterPro" id="IPR025532">
    <property type="entry name" value="G6P_1-epimerase"/>
</dbReference>
<comment type="similarity">
    <text evidence="2 4">Belongs to the glucose-6-phosphate 1-epimerase family.</text>
</comment>
<dbReference type="EC" id="5.1.3.15" evidence="4"/>
<sequence>MSFSPAEAALINAVPGISQRDSRELYPQADGAGLPVLVIENAQGRAVVALQGAHLMSFVPAGGDDLLWLSPKLVLQAGEAVRGGIPLCMPWFGAHPEHDDLPKHGFARNENWSVIEAAANDDGSTRVVLELRDNDASRALWPHAFVYRLAITVGSTLHLDLQAQHLGQEPQLHSFALHTYFAVPDVSKAVIHGLEGTEYIDTLPADKPRIAQEGELQLSGPTDRVYLDVPKVQTISTGKGKIVIESAETHCAVVWNPWENAARIADIGAGNYVGYVCVERGDMWDYSPTLQPGDIYHVGMTLSAE</sequence>
<dbReference type="CDD" id="cd09020">
    <property type="entry name" value="D-hex-6-P-epi_like"/>
    <property type="match status" value="1"/>
</dbReference>
<evidence type="ECO:0000256" key="2">
    <source>
        <dbReference type="ARBA" id="ARBA00005866"/>
    </source>
</evidence>
<dbReference type="AlphaFoldDB" id="A0A0N0GPK7"/>
<comment type="catalytic activity">
    <reaction evidence="1">
        <text>alpha-D-glucose 6-phosphate = beta-D-glucose 6-phosphate</text>
        <dbReference type="Rhea" id="RHEA:16249"/>
        <dbReference type="ChEBI" id="CHEBI:58225"/>
        <dbReference type="ChEBI" id="CHEBI:58247"/>
        <dbReference type="EC" id="5.1.3.15"/>
    </reaction>
</comment>
<keyword evidence="7" id="KW-1185">Reference proteome</keyword>
<dbReference type="PIRSF" id="PIRSF016020">
    <property type="entry name" value="PHexose_mutarotase"/>
    <property type="match status" value="1"/>
</dbReference>
<evidence type="ECO:0000256" key="1">
    <source>
        <dbReference type="ARBA" id="ARBA00001096"/>
    </source>
</evidence>
<dbReference type="GO" id="GO:0030246">
    <property type="term" value="F:carbohydrate binding"/>
    <property type="evidence" value="ECO:0007669"/>
    <property type="project" value="UniProtKB-UniRule"/>
</dbReference>
<dbReference type="InterPro" id="IPR011013">
    <property type="entry name" value="Gal_mutarotase_sf_dom"/>
</dbReference>
<comment type="caution">
    <text evidence="6">The sequence shown here is derived from an EMBL/GenBank/DDBJ whole genome shotgun (WGS) entry which is preliminary data.</text>
</comment>
<dbReference type="PANTHER" id="PTHR11122">
    <property type="entry name" value="APOSPORY-ASSOCIATED PROTEIN C-RELATED"/>
    <property type="match status" value="1"/>
</dbReference>
<evidence type="ECO:0000256" key="5">
    <source>
        <dbReference type="PIRSR" id="PIRSR016020-1"/>
    </source>
</evidence>
<dbReference type="SUPFAM" id="SSF74650">
    <property type="entry name" value="Galactose mutarotase-like"/>
    <property type="match status" value="1"/>
</dbReference>
<dbReference type="Gene3D" id="2.70.98.10">
    <property type="match status" value="1"/>
</dbReference>
<evidence type="ECO:0000256" key="3">
    <source>
        <dbReference type="ARBA" id="ARBA00023235"/>
    </source>
</evidence>
<dbReference type="InterPro" id="IPR014718">
    <property type="entry name" value="GH-type_carb-bd"/>
</dbReference>
<dbReference type="GO" id="GO:0047938">
    <property type="term" value="F:glucose-6-phosphate 1-epimerase activity"/>
    <property type="evidence" value="ECO:0007669"/>
    <property type="project" value="UniProtKB-UniRule"/>
</dbReference>
<dbReference type="Proteomes" id="UP000037939">
    <property type="component" value="Unassembled WGS sequence"/>
</dbReference>
<gene>
    <name evidence="6" type="primary">yeaD</name>
    <name evidence="6" type="ORF">WG78_06890</name>
</gene>
<dbReference type="GO" id="GO:0005975">
    <property type="term" value="P:carbohydrate metabolic process"/>
    <property type="evidence" value="ECO:0007669"/>
    <property type="project" value="InterPro"/>
</dbReference>
<dbReference type="RefSeq" id="WP_053937072.1">
    <property type="nucleotide sequence ID" value="NZ_LAQT01000004.1"/>
</dbReference>
<organism evidence="6 7">
    <name type="scientific">Amantichitinum ursilacus</name>
    <dbReference type="NCBI Taxonomy" id="857265"/>
    <lineage>
        <taxon>Bacteria</taxon>
        <taxon>Pseudomonadati</taxon>
        <taxon>Pseudomonadota</taxon>
        <taxon>Betaproteobacteria</taxon>
        <taxon>Neisseriales</taxon>
        <taxon>Chitinibacteraceae</taxon>
        <taxon>Amantichitinum</taxon>
    </lineage>
</organism>
<protein>
    <recommendedName>
        <fullName evidence="4">Putative glucose-6-phosphate 1-epimerase</fullName>
        <ecNumber evidence="4">5.1.3.15</ecNumber>
    </recommendedName>
</protein>
<dbReference type="Pfam" id="PF01263">
    <property type="entry name" value="Aldose_epim"/>
    <property type="match status" value="1"/>
</dbReference>
<dbReference type="InterPro" id="IPR008183">
    <property type="entry name" value="Aldose_1/G6P_1-epimerase"/>
</dbReference>
<keyword evidence="3 4" id="KW-0413">Isomerase</keyword>
<proteinExistence type="inferred from homology"/>
<accession>A0A0N0GPK7</accession>
<evidence type="ECO:0000256" key="4">
    <source>
        <dbReference type="PIRNR" id="PIRNR016020"/>
    </source>
</evidence>
<dbReference type="PANTHER" id="PTHR11122:SF13">
    <property type="entry name" value="GLUCOSE-6-PHOSPHATE 1-EPIMERASE"/>
    <property type="match status" value="1"/>
</dbReference>
<evidence type="ECO:0000313" key="6">
    <source>
        <dbReference type="EMBL" id="KPC53831.1"/>
    </source>
</evidence>
<feature type="active site" evidence="5">
    <location>
        <position position="178"/>
    </location>
</feature>
<name>A0A0N0GPK7_9NEIS</name>